<feature type="compositionally biased region" description="Basic residues" evidence="1">
    <location>
        <begin position="251"/>
        <end position="282"/>
    </location>
</feature>
<evidence type="ECO:0000313" key="3">
    <source>
        <dbReference type="Proteomes" id="UP001597229"/>
    </source>
</evidence>
<keyword evidence="3" id="KW-1185">Reference proteome</keyword>
<proteinExistence type="predicted"/>
<evidence type="ECO:0000256" key="1">
    <source>
        <dbReference type="SAM" id="MobiDB-lite"/>
    </source>
</evidence>
<accession>A0ABW3W544</accession>
<protein>
    <submittedName>
        <fullName evidence="2">DUF3800 domain-containing protein</fullName>
    </submittedName>
</protein>
<dbReference type="Pfam" id="PF12686">
    <property type="entry name" value="DUF3800"/>
    <property type="match status" value="1"/>
</dbReference>
<name>A0ABW3W544_9ACTN</name>
<dbReference type="EMBL" id="JBHTLX010000023">
    <property type="protein sequence ID" value="MFD1250181.1"/>
    <property type="molecule type" value="Genomic_DNA"/>
</dbReference>
<reference evidence="3" key="1">
    <citation type="journal article" date="2019" name="Int. J. Syst. Evol. Microbiol.">
        <title>The Global Catalogue of Microorganisms (GCM) 10K type strain sequencing project: providing services to taxonomists for standard genome sequencing and annotation.</title>
        <authorList>
            <consortium name="The Broad Institute Genomics Platform"/>
            <consortium name="The Broad Institute Genome Sequencing Center for Infectious Disease"/>
            <person name="Wu L."/>
            <person name="Ma J."/>
        </authorList>
    </citation>
    <scope>NUCLEOTIDE SEQUENCE [LARGE SCALE GENOMIC DNA]</scope>
    <source>
        <strain evidence="3">CCUG 52478</strain>
    </source>
</reference>
<dbReference type="InterPro" id="IPR024524">
    <property type="entry name" value="DUF3800"/>
</dbReference>
<feature type="region of interest" description="Disordered" evidence="1">
    <location>
        <begin position="228"/>
        <end position="282"/>
    </location>
</feature>
<organism evidence="2 3">
    <name type="scientific">Nocardioides ginsengisoli</name>
    <dbReference type="NCBI Taxonomy" id="363868"/>
    <lineage>
        <taxon>Bacteria</taxon>
        <taxon>Bacillati</taxon>
        <taxon>Actinomycetota</taxon>
        <taxon>Actinomycetes</taxon>
        <taxon>Propionibacteriales</taxon>
        <taxon>Nocardioidaceae</taxon>
        <taxon>Nocardioides</taxon>
    </lineage>
</organism>
<feature type="compositionally biased region" description="Polar residues" evidence="1">
    <location>
        <begin position="231"/>
        <end position="245"/>
    </location>
</feature>
<sequence length="282" mass="31870">MRELSIFIDESGDFGPFEKHSPSYVLSLVFHDQGDDITGHLDKIHAGLRTRGLSADHAVHAGPLVRREQEYRWMGAAGAPRCLPSARRLPVPVRALTHHSWVFRKRELDYDQLVSRMSRELGALMREHVAYFAGWDRIVIYDDNGQKEITTRVNSVFNALLSNVAVRKVVPSDYSLFQVADLCCTLARVRQKIETVGLSSSASDFFSTPKDGAARALKKGYFKTLDRKRFGSSSPGRNSWSTSTHASPAVRRTRRTRSSRSPRAARRRRGARARRSRGHPLR</sequence>
<comment type="caution">
    <text evidence="2">The sequence shown here is derived from an EMBL/GenBank/DDBJ whole genome shotgun (WGS) entry which is preliminary data.</text>
</comment>
<evidence type="ECO:0000313" key="2">
    <source>
        <dbReference type="EMBL" id="MFD1250181.1"/>
    </source>
</evidence>
<dbReference type="RefSeq" id="WP_367919489.1">
    <property type="nucleotide sequence ID" value="NZ_BAABAC010000023.1"/>
</dbReference>
<dbReference type="Proteomes" id="UP001597229">
    <property type="component" value="Unassembled WGS sequence"/>
</dbReference>
<gene>
    <name evidence="2" type="ORF">ACFQ3F_20460</name>
</gene>